<dbReference type="SUPFAM" id="SSF46785">
    <property type="entry name" value="Winged helix' DNA-binding domain"/>
    <property type="match status" value="1"/>
</dbReference>
<keyword evidence="7" id="KW-1185">Reference proteome</keyword>
<keyword evidence="4" id="KW-0804">Transcription</keyword>
<dbReference type="InterPro" id="IPR036388">
    <property type="entry name" value="WH-like_DNA-bd_sf"/>
</dbReference>
<dbReference type="PROSITE" id="PS50931">
    <property type="entry name" value="HTH_LYSR"/>
    <property type="match status" value="1"/>
</dbReference>
<sequence length="319" mass="36347">MNPSLARLDLNLLLTLQLLIQEKSVTKVAKRLSVTPSTVSKALAKLRNAFGDPLFIKTPQGLASTPLVDSLALDLADWTQIGNQIVEKAQTQAARGVEFHLALESPLLLTFLDDLMVKIHQDYPEAKIRTSHWDYDSIEGIVNGAIDIGFTGRETHPRSKESLDLLPYFIDHEILFSDLPKVFVRNGHPILEQEWTLDNFLAYRHIGIVWEKNETWALDEVLHDMGRERQVGLTMSSFEQSLFMAAQPNHDMFTTAPGYCQQYVESLNLDLVCLPIPLAKEELEKLEIPFTMIWHKRNAYNPKTQWLKEAFRSIVASMH</sequence>
<reference evidence="6 7" key="1">
    <citation type="submission" date="2020-01" db="EMBL/GenBank/DDBJ databases">
        <title>Whole genome and functional gene identification of agarase of Vibrio HN897.</title>
        <authorList>
            <person name="Liu Y."/>
            <person name="Zhao Z."/>
        </authorList>
    </citation>
    <scope>NUCLEOTIDE SEQUENCE [LARGE SCALE GENOMIC DNA]</scope>
    <source>
        <strain evidence="6 7">HN897</strain>
    </source>
</reference>
<protein>
    <submittedName>
        <fullName evidence="6">HTH-type transcriptional regulator YidZ</fullName>
    </submittedName>
</protein>
<dbReference type="InterPro" id="IPR050389">
    <property type="entry name" value="LysR-type_TF"/>
</dbReference>
<dbReference type="Pfam" id="PF00126">
    <property type="entry name" value="HTH_1"/>
    <property type="match status" value="1"/>
</dbReference>
<keyword evidence="3" id="KW-0238">DNA-binding</keyword>
<dbReference type="Gene3D" id="3.40.190.10">
    <property type="entry name" value="Periplasmic binding protein-like II"/>
    <property type="match status" value="2"/>
</dbReference>
<proteinExistence type="inferred from homology"/>
<keyword evidence="2" id="KW-0805">Transcription regulation</keyword>
<dbReference type="KEGG" id="vas:GT360_08275"/>
<dbReference type="Proteomes" id="UP000464262">
    <property type="component" value="Chromosome 1"/>
</dbReference>
<dbReference type="PANTHER" id="PTHR30118:SF11">
    <property type="entry name" value="HTH-TYPE TRANSCRIPTIONAL REGULATOR YIDZ"/>
    <property type="match status" value="1"/>
</dbReference>
<dbReference type="NCBIfam" id="NF007581">
    <property type="entry name" value="PRK10216.1"/>
    <property type="match status" value="1"/>
</dbReference>
<dbReference type="Pfam" id="PF03466">
    <property type="entry name" value="LysR_substrate"/>
    <property type="match status" value="1"/>
</dbReference>
<evidence type="ECO:0000259" key="5">
    <source>
        <dbReference type="PROSITE" id="PS50931"/>
    </source>
</evidence>
<name>A0A7Z2YDT7_9VIBR</name>
<dbReference type="Gene3D" id="1.10.10.10">
    <property type="entry name" value="Winged helix-like DNA-binding domain superfamily/Winged helix DNA-binding domain"/>
    <property type="match status" value="1"/>
</dbReference>
<dbReference type="RefSeq" id="WP_164648408.1">
    <property type="nucleotide sequence ID" value="NZ_CP047475.1"/>
</dbReference>
<dbReference type="GO" id="GO:0003677">
    <property type="term" value="F:DNA binding"/>
    <property type="evidence" value="ECO:0007669"/>
    <property type="project" value="UniProtKB-KW"/>
</dbReference>
<evidence type="ECO:0000256" key="2">
    <source>
        <dbReference type="ARBA" id="ARBA00023015"/>
    </source>
</evidence>
<evidence type="ECO:0000256" key="1">
    <source>
        <dbReference type="ARBA" id="ARBA00009437"/>
    </source>
</evidence>
<dbReference type="CDD" id="cd08417">
    <property type="entry name" value="PBP2_Nitroaromatics_like"/>
    <property type="match status" value="1"/>
</dbReference>
<gene>
    <name evidence="6" type="primary">yidZ</name>
    <name evidence="6" type="ORF">GT360_08275</name>
</gene>
<evidence type="ECO:0000313" key="7">
    <source>
        <dbReference type="Proteomes" id="UP000464262"/>
    </source>
</evidence>
<dbReference type="PANTHER" id="PTHR30118">
    <property type="entry name" value="HTH-TYPE TRANSCRIPTIONAL REGULATOR LEUO-RELATED"/>
    <property type="match status" value="1"/>
</dbReference>
<dbReference type="InterPro" id="IPR037402">
    <property type="entry name" value="YidZ_PBP2"/>
</dbReference>
<dbReference type="InterPro" id="IPR000847">
    <property type="entry name" value="LysR_HTH_N"/>
</dbReference>
<comment type="similarity">
    <text evidence="1">Belongs to the LysR transcriptional regulatory family.</text>
</comment>
<dbReference type="InterPro" id="IPR036390">
    <property type="entry name" value="WH_DNA-bd_sf"/>
</dbReference>
<evidence type="ECO:0000256" key="4">
    <source>
        <dbReference type="ARBA" id="ARBA00023163"/>
    </source>
</evidence>
<accession>A0A7Z2YDT7</accession>
<dbReference type="InterPro" id="IPR005119">
    <property type="entry name" value="LysR_subst-bd"/>
</dbReference>
<dbReference type="SUPFAM" id="SSF53850">
    <property type="entry name" value="Periplasmic binding protein-like II"/>
    <property type="match status" value="1"/>
</dbReference>
<organism evidence="6 7">
    <name type="scientific">Vibrio astriarenae</name>
    <dbReference type="NCBI Taxonomy" id="1481923"/>
    <lineage>
        <taxon>Bacteria</taxon>
        <taxon>Pseudomonadati</taxon>
        <taxon>Pseudomonadota</taxon>
        <taxon>Gammaproteobacteria</taxon>
        <taxon>Vibrionales</taxon>
        <taxon>Vibrionaceae</taxon>
        <taxon>Vibrio</taxon>
    </lineage>
</organism>
<feature type="domain" description="HTH lysR-type" evidence="5">
    <location>
        <begin position="8"/>
        <end position="65"/>
    </location>
</feature>
<evidence type="ECO:0000256" key="3">
    <source>
        <dbReference type="ARBA" id="ARBA00023125"/>
    </source>
</evidence>
<dbReference type="AlphaFoldDB" id="A0A7Z2YDT7"/>
<dbReference type="GO" id="GO:0003700">
    <property type="term" value="F:DNA-binding transcription factor activity"/>
    <property type="evidence" value="ECO:0007669"/>
    <property type="project" value="InterPro"/>
</dbReference>
<evidence type="ECO:0000313" key="6">
    <source>
        <dbReference type="EMBL" id="QIA63514.1"/>
    </source>
</evidence>
<dbReference type="EMBL" id="CP047475">
    <property type="protein sequence ID" value="QIA63514.1"/>
    <property type="molecule type" value="Genomic_DNA"/>
</dbReference>